<dbReference type="Proteomes" id="UP000189940">
    <property type="component" value="Unassembled WGS sequence"/>
</dbReference>
<dbReference type="AlphaFoldDB" id="A0A1V4HTY6"/>
<keyword evidence="1" id="KW-0732">Signal</keyword>
<dbReference type="STRING" id="29421.B2M20_18365"/>
<dbReference type="InterPro" id="IPR006311">
    <property type="entry name" value="TAT_signal"/>
</dbReference>
<evidence type="ECO:0000256" key="1">
    <source>
        <dbReference type="SAM" id="SignalP"/>
    </source>
</evidence>
<reference evidence="2 3" key="1">
    <citation type="submission" date="2017-02" db="EMBL/GenBank/DDBJ databases">
        <title>Genome sequence of the nitrite-oxidizing bacterium Nitrobacter vulgaris strain Ab1.</title>
        <authorList>
            <person name="Mellbye B.L."/>
            <person name="Davis E.W."/>
            <person name="Spieck E."/>
            <person name="Chang J.H."/>
            <person name="Bottomley P.J."/>
            <person name="Sayavedra-Soto L.A."/>
        </authorList>
    </citation>
    <scope>NUCLEOTIDE SEQUENCE [LARGE SCALE GENOMIC DNA]</scope>
    <source>
        <strain evidence="2 3">Ab1</strain>
    </source>
</reference>
<proteinExistence type="predicted"/>
<comment type="caution">
    <text evidence="2">The sequence shown here is derived from an EMBL/GenBank/DDBJ whole genome shotgun (WGS) entry which is preliminary data.</text>
</comment>
<evidence type="ECO:0000313" key="3">
    <source>
        <dbReference type="Proteomes" id="UP000189940"/>
    </source>
</evidence>
<name>A0A1V4HTY6_NITVU</name>
<evidence type="ECO:0000313" key="2">
    <source>
        <dbReference type="EMBL" id="OPH81315.1"/>
    </source>
</evidence>
<sequence length="230" mass="24182">MSVNRRFVLKGAALSSIGLTVDGFIPALAANSGAPIGTATTEPTMLALVNEGGAESIFLYGAMAAGKAPLRVQKVGRDLGFMLDFERRLRHGLPMRVIGLLDDASATLIVDMARSGGARVQWLGQHTAEDGFTRHQVLSTDMSEGCAQQLSRQLHDCGAGFKLIEERQNGPVAPRQLTGLSRGASQSVQWASSIGYLLASIGTRTTLAAPLAPTANTPITGSFVSFSIDV</sequence>
<keyword evidence="3" id="KW-1185">Reference proteome</keyword>
<protein>
    <submittedName>
        <fullName evidence="2">Uncharacterized protein</fullName>
    </submittedName>
</protein>
<dbReference type="OrthoDB" id="9181346at2"/>
<gene>
    <name evidence="2" type="ORF">B2M20_18365</name>
</gene>
<organism evidence="2 3">
    <name type="scientific">Nitrobacter vulgaris</name>
    <dbReference type="NCBI Taxonomy" id="29421"/>
    <lineage>
        <taxon>Bacteria</taxon>
        <taxon>Pseudomonadati</taxon>
        <taxon>Pseudomonadota</taxon>
        <taxon>Alphaproteobacteria</taxon>
        <taxon>Hyphomicrobiales</taxon>
        <taxon>Nitrobacteraceae</taxon>
        <taxon>Nitrobacter</taxon>
    </lineage>
</organism>
<dbReference type="RefSeq" id="WP_079448458.1">
    <property type="nucleotide sequence ID" value="NZ_MWPQ01000073.1"/>
</dbReference>
<feature type="signal peptide" evidence="1">
    <location>
        <begin position="1"/>
        <end position="29"/>
    </location>
</feature>
<dbReference type="EMBL" id="MWPQ01000073">
    <property type="protein sequence ID" value="OPH81315.1"/>
    <property type="molecule type" value="Genomic_DNA"/>
</dbReference>
<feature type="chain" id="PRO_5012889453" evidence="1">
    <location>
        <begin position="30"/>
        <end position="230"/>
    </location>
</feature>
<dbReference type="PROSITE" id="PS51318">
    <property type="entry name" value="TAT"/>
    <property type="match status" value="1"/>
</dbReference>
<accession>A0A1V4HTY6</accession>